<reference evidence="2 3" key="1">
    <citation type="submission" date="2024-09" db="EMBL/GenBank/DDBJ databases">
        <title>The Natural Products Discovery Center: Release of the First 8490 Sequenced Strains for Exploring Actinobacteria Biosynthetic Diversity.</title>
        <authorList>
            <person name="Kalkreuter E."/>
            <person name="Kautsar S.A."/>
            <person name="Yang D."/>
            <person name="Bader C.D."/>
            <person name="Teijaro C.N."/>
            <person name="Fluegel L."/>
            <person name="Davis C.M."/>
            <person name="Simpson J.R."/>
            <person name="Lauterbach L."/>
            <person name="Steele A.D."/>
            <person name="Gui C."/>
            <person name="Meng S."/>
            <person name="Li G."/>
            <person name="Viehrig K."/>
            <person name="Ye F."/>
            <person name="Su P."/>
            <person name="Kiefer A.F."/>
            <person name="Nichols A."/>
            <person name="Cepeda A.J."/>
            <person name="Yan W."/>
            <person name="Fan B."/>
            <person name="Jiang Y."/>
            <person name="Adhikari A."/>
            <person name="Zheng C.-J."/>
            <person name="Schuster L."/>
            <person name="Cowan T.M."/>
            <person name="Smanski M.J."/>
            <person name="Chevrette M.G."/>
            <person name="De Carvalho L.P.S."/>
            <person name="Shen B."/>
        </authorList>
    </citation>
    <scope>NUCLEOTIDE SEQUENCE [LARGE SCALE GENOMIC DNA]</scope>
    <source>
        <strain evidence="2 3">NPDC056472</strain>
    </source>
</reference>
<keyword evidence="1" id="KW-0812">Transmembrane</keyword>
<comment type="caution">
    <text evidence="2">The sequence shown here is derived from an EMBL/GenBank/DDBJ whole genome shotgun (WGS) entry which is preliminary data.</text>
</comment>
<feature type="transmembrane region" description="Helical" evidence="1">
    <location>
        <begin position="130"/>
        <end position="149"/>
    </location>
</feature>
<dbReference type="RefSeq" id="WP_386256555.1">
    <property type="nucleotide sequence ID" value="NZ_JBHTRV010000050.1"/>
</dbReference>
<feature type="transmembrane region" description="Helical" evidence="1">
    <location>
        <begin position="256"/>
        <end position="284"/>
    </location>
</feature>
<keyword evidence="3" id="KW-1185">Reference proteome</keyword>
<evidence type="ECO:0000313" key="2">
    <source>
        <dbReference type="EMBL" id="MFE5985378.1"/>
    </source>
</evidence>
<name>A0ABW6J626_STRWE</name>
<sequence length="292" mass="30764">MSLTSPIPVLRGSGGAVLQSEGDDLVLSRTDVETRIPLQAVRRIRAEGSAVAVELTAPAGTTPAVHSVDGVSEAAATVFADAVNATLPERADEAGETADGSALVTVRALSESQQAIESQQDRGTRVLRRWVGAVGLLTVVLTVAVWIAAPAIIALPILVTLPVGATATTLGIMGLKIARDEWYLPRKGITVEAVRHENMTDLFGKTGNYVYTDMHGQSRAVYAQKRAEVIQVAYHPQNPGNVVVCQSLLHRSVWTVVCAGIFLFGLAVDLLVVGLAIGAFLGLYDNYGATVS</sequence>
<feature type="transmembrane region" description="Helical" evidence="1">
    <location>
        <begin position="155"/>
        <end position="178"/>
    </location>
</feature>
<evidence type="ECO:0000313" key="3">
    <source>
        <dbReference type="Proteomes" id="UP001600424"/>
    </source>
</evidence>
<keyword evidence="1" id="KW-0472">Membrane</keyword>
<dbReference type="Proteomes" id="UP001600424">
    <property type="component" value="Unassembled WGS sequence"/>
</dbReference>
<keyword evidence="1" id="KW-1133">Transmembrane helix</keyword>
<accession>A0ABW6J626</accession>
<organism evidence="2 3">
    <name type="scientific">Streptomyces wedmorensis</name>
    <dbReference type="NCBI Taxonomy" id="43759"/>
    <lineage>
        <taxon>Bacteria</taxon>
        <taxon>Bacillati</taxon>
        <taxon>Actinomycetota</taxon>
        <taxon>Actinomycetes</taxon>
        <taxon>Kitasatosporales</taxon>
        <taxon>Streptomycetaceae</taxon>
        <taxon>Streptomyces</taxon>
    </lineage>
</organism>
<protein>
    <submittedName>
        <fullName evidence="2">Uncharacterized protein</fullName>
    </submittedName>
</protein>
<dbReference type="EMBL" id="JBHTRV010000050">
    <property type="protein sequence ID" value="MFE5985378.1"/>
    <property type="molecule type" value="Genomic_DNA"/>
</dbReference>
<gene>
    <name evidence="2" type="ORF">ACFQ63_37475</name>
</gene>
<proteinExistence type="predicted"/>
<evidence type="ECO:0000256" key="1">
    <source>
        <dbReference type="SAM" id="Phobius"/>
    </source>
</evidence>